<gene>
    <name evidence="4" type="ORF">GCM10012287_08610</name>
</gene>
<feature type="transmembrane region" description="Helical" evidence="2">
    <location>
        <begin position="63"/>
        <end position="82"/>
    </location>
</feature>
<dbReference type="RefSeq" id="WP_308424112.1">
    <property type="nucleotide sequence ID" value="NZ_BMMP01000002.1"/>
</dbReference>
<protein>
    <recommendedName>
        <fullName evidence="3">YrhK domain-containing protein</fullName>
    </recommendedName>
</protein>
<proteinExistence type="predicted"/>
<evidence type="ECO:0000256" key="1">
    <source>
        <dbReference type="SAM" id="MobiDB-lite"/>
    </source>
</evidence>
<dbReference type="Pfam" id="PF14145">
    <property type="entry name" value="YrhK"/>
    <property type="match status" value="1"/>
</dbReference>
<feature type="transmembrane region" description="Helical" evidence="2">
    <location>
        <begin position="88"/>
        <end position="106"/>
    </location>
</feature>
<dbReference type="InterPro" id="IPR025424">
    <property type="entry name" value="YrhK_domain"/>
</dbReference>
<reference evidence="5" key="1">
    <citation type="journal article" date="2019" name="Int. J. Syst. Evol. Microbiol.">
        <title>The Global Catalogue of Microorganisms (GCM) 10K type strain sequencing project: providing services to taxonomists for standard genome sequencing and annotation.</title>
        <authorList>
            <consortium name="The Broad Institute Genomics Platform"/>
            <consortium name="The Broad Institute Genome Sequencing Center for Infectious Disease"/>
            <person name="Wu L."/>
            <person name="Ma J."/>
        </authorList>
    </citation>
    <scope>NUCLEOTIDE SEQUENCE [LARGE SCALE GENOMIC DNA]</scope>
    <source>
        <strain evidence="5">CGMCC 4.7178</strain>
    </source>
</reference>
<comment type="caution">
    <text evidence="4">The sequence shown here is derived from an EMBL/GenBank/DDBJ whole genome shotgun (WGS) entry which is preliminary data.</text>
</comment>
<dbReference type="Proteomes" id="UP000631535">
    <property type="component" value="Unassembled WGS sequence"/>
</dbReference>
<feature type="domain" description="YrhK" evidence="3">
    <location>
        <begin position="56"/>
        <end position="112"/>
    </location>
</feature>
<evidence type="ECO:0000313" key="5">
    <source>
        <dbReference type="Proteomes" id="UP000631535"/>
    </source>
</evidence>
<evidence type="ECO:0000259" key="3">
    <source>
        <dbReference type="Pfam" id="PF14145"/>
    </source>
</evidence>
<keyword evidence="2" id="KW-0472">Membrane</keyword>
<organism evidence="4 5">
    <name type="scientific">Streptomyces daqingensis</name>
    <dbReference type="NCBI Taxonomy" id="1472640"/>
    <lineage>
        <taxon>Bacteria</taxon>
        <taxon>Bacillati</taxon>
        <taxon>Actinomycetota</taxon>
        <taxon>Actinomycetes</taxon>
        <taxon>Kitasatosporales</taxon>
        <taxon>Streptomycetaceae</taxon>
        <taxon>Streptomyces</taxon>
    </lineage>
</organism>
<keyword evidence="2" id="KW-1133">Transmembrane helix</keyword>
<sequence>MSQPNDHAHGNRGDGEDGGGSSPHGQRRAHGRAHGAGEREPSLKMRMEREELMLRQRYEYASIANDILIALWFLAGSVMFFFTAWQTAGTWCFVIGSVELLVRPVIRLARRIHLQRRHGGGYAHESPQDF</sequence>
<keyword evidence="5" id="KW-1185">Reference proteome</keyword>
<evidence type="ECO:0000313" key="4">
    <source>
        <dbReference type="EMBL" id="GGO44025.1"/>
    </source>
</evidence>
<feature type="region of interest" description="Disordered" evidence="1">
    <location>
        <begin position="1"/>
        <end position="44"/>
    </location>
</feature>
<evidence type="ECO:0000256" key="2">
    <source>
        <dbReference type="SAM" id="Phobius"/>
    </source>
</evidence>
<keyword evidence="2" id="KW-0812">Transmembrane</keyword>
<dbReference type="EMBL" id="BMMP01000002">
    <property type="protein sequence ID" value="GGO44025.1"/>
    <property type="molecule type" value="Genomic_DNA"/>
</dbReference>
<feature type="compositionally biased region" description="Basic and acidic residues" evidence="1">
    <location>
        <begin position="1"/>
        <end position="15"/>
    </location>
</feature>
<accession>A0ABQ2LWU4</accession>
<feature type="compositionally biased region" description="Basic and acidic residues" evidence="1">
    <location>
        <begin position="35"/>
        <end position="44"/>
    </location>
</feature>
<name>A0ABQ2LWU4_9ACTN</name>